<dbReference type="GO" id="GO:0005739">
    <property type="term" value="C:mitochondrion"/>
    <property type="evidence" value="ECO:0007669"/>
    <property type="project" value="UniProtKB-SubCell"/>
</dbReference>
<feature type="coiled-coil region" evidence="14">
    <location>
        <begin position="53"/>
        <end position="99"/>
    </location>
</feature>
<dbReference type="PANTHER" id="PTHR11076:SF33">
    <property type="entry name" value="DNA POLYMERASE KAPPA"/>
    <property type="match status" value="1"/>
</dbReference>
<dbReference type="EMBL" id="JABEXW010000430">
    <property type="protein sequence ID" value="KAF4964060.1"/>
    <property type="molecule type" value="Genomic_DNA"/>
</dbReference>
<dbReference type="InterPro" id="IPR001126">
    <property type="entry name" value="UmuC"/>
</dbReference>
<evidence type="ECO:0000256" key="5">
    <source>
        <dbReference type="ARBA" id="ARBA00022695"/>
    </source>
</evidence>
<dbReference type="Pfam" id="PF11799">
    <property type="entry name" value="IMS_C"/>
    <property type="match status" value="1"/>
</dbReference>
<dbReference type="Pfam" id="PF00817">
    <property type="entry name" value="IMS"/>
    <property type="match status" value="1"/>
</dbReference>
<dbReference type="Gene3D" id="3.30.1490.100">
    <property type="entry name" value="DNA polymerase, Y-family, little finger domain"/>
    <property type="match status" value="1"/>
</dbReference>
<evidence type="ECO:0000256" key="4">
    <source>
        <dbReference type="ARBA" id="ARBA00022679"/>
    </source>
</evidence>
<protein>
    <recommendedName>
        <fullName evidence="3">DNA polymerase kappa</fullName>
        <ecNumber evidence="2">2.7.7.7</ecNumber>
    </recommendedName>
</protein>
<dbReference type="GO" id="GO:0006260">
    <property type="term" value="P:DNA replication"/>
    <property type="evidence" value="ECO:0007669"/>
    <property type="project" value="UniProtKB-KW"/>
</dbReference>
<evidence type="ECO:0000256" key="14">
    <source>
        <dbReference type="SAM" id="Coils"/>
    </source>
</evidence>
<evidence type="ECO:0000256" key="1">
    <source>
        <dbReference type="ARBA" id="ARBA00004173"/>
    </source>
</evidence>
<keyword evidence="14" id="KW-0175">Coiled coil</keyword>
<dbReference type="InterPro" id="IPR036775">
    <property type="entry name" value="DNA_pol_Y-fam_lit_finger_sf"/>
</dbReference>
<dbReference type="AlphaFoldDB" id="A0A8H4TU47"/>
<dbReference type="FunFam" id="3.40.1170.60:FF:000012">
    <property type="entry name" value="Putative DNA-directed polymerase kappa"/>
    <property type="match status" value="1"/>
</dbReference>
<evidence type="ECO:0000256" key="6">
    <source>
        <dbReference type="ARBA" id="ARBA00022705"/>
    </source>
</evidence>
<reference evidence="16" key="1">
    <citation type="journal article" date="2020" name="BMC Genomics">
        <title>Correction to: Identification and distribution of gene clusters required for synthesis of sphingolipid metabolism inhibitors in diverse species of the filamentous fungus Fusarium.</title>
        <authorList>
            <person name="Kim H.S."/>
            <person name="Lohmar J.M."/>
            <person name="Busman M."/>
            <person name="Brown D.W."/>
            <person name="Naumann T.A."/>
            <person name="Divon H.H."/>
            <person name="Lysoe E."/>
            <person name="Uhlig S."/>
            <person name="Proctor R.H."/>
        </authorList>
    </citation>
    <scope>NUCLEOTIDE SEQUENCE</scope>
    <source>
        <strain evidence="16">NRRL 20472</strain>
    </source>
</reference>
<keyword evidence="17" id="KW-1185">Reference proteome</keyword>
<evidence type="ECO:0000256" key="3">
    <source>
        <dbReference type="ARBA" id="ARBA00016178"/>
    </source>
</evidence>
<keyword evidence="5" id="KW-0548">Nucleotidyltransferase</keyword>
<dbReference type="InterPro" id="IPR050116">
    <property type="entry name" value="DNA_polymerase-Y"/>
</dbReference>
<evidence type="ECO:0000256" key="2">
    <source>
        <dbReference type="ARBA" id="ARBA00012417"/>
    </source>
</evidence>
<keyword evidence="6" id="KW-0235">DNA replication</keyword>
<dbReference type="CDD" id="cd03586">
    <property type="entry name" value="PolY_Pol_IV_kappa"/>
    <property type="match status" value="1"/>
</dbReference>
<dbReference type="GO" id="GO:0003887">
    <property type="term" value="F:DNA-directed DNA polymerase activity"/>
    <property type="evidence" value="ECO:0007669"/>
    <property type="project" value="UniProtKB-KW"/>
</dbReference>
<dbReference type="GO" id="GO:0006281">
    <property type="term" value="P:DNA repair"/>
    <property type="evidence" value="ECO:0007669"/>
    <property type="project" value="UniProtKB-KW"/>
</dbReference>
<proteinExistence type="predicted"/>
<keyword evidence="8" id="KW-0227">DNA damage</keyword>
<evidence type="ECO:0000313" key="17">
    <source>
        <dbReference type="Proteomes" id="UP000622797"/>
    </source>
</evidence>
<dbReference type="PANTHER" id="PTHR11076">
    <property type="entry name" value="DNA REPAIR POLYMERASE UMUC / TRANSFERASE FAMILY MEMBER"/>
    <property type="match status" value="1"/>
</dbReference>
<comment type="caution">
    <text evidence="16">The sequence shown here is derived from an EMBL/GenBank/DDBJ whole genome shotgun (WGS) entry which is preliminary data.</text>
</comment>
<evidence type="ECO:0000256" key="10">
    <source>
        <dbReference type="ARBA" id="ARBA00022932"/>
    </source>
</evidence>
<dbReference type="OrthoDB" id="1747274at2759"/>
<keyword evidence="11" id="KW-0496">Mitochondrion</keyword>
<dbReference type="GO" id="GO:0042276">
    <property type="term" value="P:error-prone translesion synthesis"/>
    <property type="evidence" value="ECO:0007669"/>
    <property type="project" value="TreeGrafter"/>
</dbReference>
<evidence type="ECO:0000259" key="15">
    <source>
        <dbReference type="PROSITE" id="PS50173"/>
    </source>
</evidence>
<dbReference type="GO" id="GO:0005634">
    <property type="term" value="C:nucleus"/>
    <property type="evidence" value="ECO:0007669"/>
    <property type="project" value="TreeGrafter"/>
</dbReference>
<evidence type="ECO:0000256" key="13">
    <source>
        <dbReference type="ARBA" id="ARBA00049244"/>
    </source>
</evidence>
<name>A0A8H4TU47_9HYPO</name>
<dbReference type="Gene3D" id="1.10.150.20">
    <property type="entry name" value="5' to 3' exonuclease, C-terminal subdomain"/>
    <property type="match status" value="1"/>
</dbReference>
<keyword evidence="4" id="KW-0808">Transferase</keyword>
<organism evidence="16 17">
    <name type="scientific">Fusarium sarcochroum</name>
    <dbReference type="NCBI Taxonomy" id="1208366"/>
    <lineage>
        <taxon>Eukaryota</taxon>
        <taxon>Fungi</taxon>
        <taxon>Dikarya</taxon>
        <taxon>Ascomycota</taxon>
        <taxon>Pezizomycotina</taxon>
        <taxon>Sordariomycetes</taxon>
        <taxon>Hypocreomycetidae</taxon>
        <taxon>Hypocreales</taxon>
        <taxon>Nectriaceae</taxon>
        <taxon>Fusarium</taxon>
        <taxon>Fusarium lateritium species complex</taxon>
    </lineage>
</organism>
<dbReference type="Gene3D" id="3.40.1170.60">
    <property type="match status" value="1"/>
</dbReference>
<dbReference type="SUPFAM" id="SSF100879">
    <property type="entry name" value="Lesion bypass DNA polymerase (Y-family), little finger domain"/>
    <property type="match status" value="1"/>
</dbReference>
<dbReference type="Gene3D" id="1.10.150.810">
    <property type="match status" value="1"/>
</dbReference>
<evidence type="ECO:0000256" key="11">
    <source>
        <dbReference type="ARBA" id="ARBA00023128"/>
    </source>
</evidence>
<keyword evidence="7" id="KW-0479">Metal-binding</keyword>
<feature type="domain" description="UmuC" evidence="15">
    <location>
        <begin position="106"/>
        <end position="285"/>
    </location>
</feature>
<evidence type="ECO:0000256" key="9">
    <source>
        <dbReference type="ARBA" id="ARBA00022842"/>
    </source>
</evidence>
<sequence length="494" mass="55061">MTSQAGKLDDNPEDRAFGASLLGTILIKAGYEDANRERVSQAIYDASKGSEFLNQEQRRSEDLANKVREMKRKKETLGLSILRSNLLQADQEIARIEESRDLSQFIVHVDCDCFYASIEVLDHPELQNTPFAVGDVVLATCNYIARQSGCRSGMLATVARKLCPSLTVLKANHEKYKAKTKEMRQVLTRYDPDFEICGEDEAYLNITQYCIDNKMEAIDAVDKLRADVKDETGLAVGAGLAANIQLAKICSTINKPDGVFELINDKERILEFMANLAPRKAIGVGKALDSQLTGIDILVCGDIFAQRHFLPSLFGESTMRLLLQIYLGCGRTKLKPAHEIVKRSISVERTFPQTSAIKNLEEKLGGVCDEVARKLTEIKASGRTLTLKLRFKTFDNYTRQITLPKAVNTKDAIFTPSLSLLSALLQKQPNEAVRLIGLRVTNFADQKVTRAPSQFRFFEASTSKSVLDFCQPLEGATIDRVTYQNDATWPDGRT</sequence>
<dbReference type="InterPro" id="IPR022880">
    <property type="entry name" value="DNApol_IV"/>
</dbReference>
<evidence type="ECO:0000256" key="7">
    <source>
        <dbReference type="ARBA" id="ARBA00022723"/>
    </source>
</evidence>
<dbReference type="GO" id="GO:0070987">
    <property type="term" value="P:error-free translesion synthesis"/>
    <property type="evidence" value="ECO:0007669"/>
    <property type="project" value="UniProtKB-ARBA"/>
</dbReference>
<dbReference type="EC" id="2.7.7.7" evidence="2"/>
<keyword evidence="10" id="KW-0239">DNA-directed DNA polymerase</keyword>
<dbReference type="Gene3D" id="3.30.70.270">
    <property type="match status" value="1"/>
</dbReference>
<keyword evidence="9" id="KW-0460">Magnesium</keyword>
<dbReference type="Proteomes" id="UP000622797">
    <property type="component" value="Unassembled WGS sequence"/>
</dbReference>
<dbReference type="GO" id="GO:0046872">
    <property type="term" value="F:metal ion binding"/>
    <property type="evidence" value="ECO:0007669"/>
    <property type="project" value="UniProtKB-KW"/>
</dbReference>
<keyword evidence="12" id="KW-0234">DNA repair</keyword>
<reference evidence="16" key="2">
    <citation type="submission" date="2020-05" db="EMBL/GenBank/DDBJ databases">
        <authorList>
            <person name="Kim H.-S."/>
            <person name="Proctor R.H."/>
            <person name="Brown D.W."/>
        </authorList>
    </citation>
    <scope>NUCLEOTIDE SEQUENCE</scope>
    <source>
        <strain evidence="16">NRRL 20472</strain>
    </source>
</reference>
<dbReference type="InterPro" id="IPR043128">
    <property type="entry name" value="Rev_trsase/Diguanyl_cyclase"/>
</dbReference>
<dbReference type="GO" id="GO:0003684">
    <property type="term" value="F:damaged DNA binding"/>
    <property type="evidence" value="ECO:0007669"/>
    <property type="project" value="InterPro"/>
</dbReference>
<dbReference type="FunFam" id="3.30.1490.100:FF:000004">
    <property type="entry name" value="DNA polymerase IV"/>
    <property type="match status" value="1"/>
</dbReference>
<dbReference type="PROSITE" id="PS50173">
    <property type="entry name" value="UMUC"/>
    <property type="match status" value="1"/>
</dbReference>
<comment type="subcellular location">
    <subcellularLocation>
        <location evidence="1">Mitochondrion</location>
    </subcellularLocation>
</comment>
<evidence type="ECO:0000256" key="12">
    <source>
        <dbReference type="ARBA" id="ARBA00023204"/>
    </source>
</evidence>
<accession>A0A8H4TU47</accession>
<gene>
    <name evidence="16" type="ORF">FSARC_8009</name>
</gene>
<dbReference type="SUPFAM" id="SSF56672">
    <property type="entry name" value="DNA/RNA polymerases"/>
    <property type="match status" value="1"/>
</dbReference>
<dbReference type="InterPro" id="IPR043502">
    <property type="entry name" value="DNA/RNA_pol_sf"/>
</dbReference>
<dbReference type="InterPro" id="IPR017961">
    <property type="entry name" value="DNA_pol_Y-fam_little_finger"/>
</dbReference>
<comment type="catalytic activity">
    <reaction evidence="13">
        <text>DNA(n) + a 2'-deoxyribonucleoside 5'-triphosphate = DNA(n+1) + diphosphate</text>
        <dbReference type="Rhea" id="RHEA:22508"/>
        <dbReference type="Rhea" id="RHEA-COMP:17339"/>
        <dbReference type="Rhea" id="RHEA-COMP:17340"/>
        <dbReference type="ChEBI" id="CHEBI:33019"/>
        <dbReference type="ChEBI" id="CHEBI:61560"/>
        <dbReference type="ChEBI" id="CHEBI:173112"/>
        <dbReference type="EC" id="2.7.7.7"/>
    </reaction>
</comment>
<evidence type="ECO:0000313" key="16">
    <source>
        <dbReference type="EMBL" id="KAF4964060.1"/>
    </source>
</evidence>
<evidence type="ECO:0000256" key="8">
    <source>
        <dbReference type="ARBA" id="ARBA00022763"/>
    </source>
</evidence>